<gene>
    <name evidence="2" type="ordered locus">THEYE_A0487</name>
</gene>
<dbReference type="EMBL" id="CP001147">
    <property type="protein sequence ID" value="ACI20752.1"/>
    <property type="molecule type" value="Genomic_DNA"/>
</dbReference>
<reference evidence="2 3" key="2">
    <citation type="journal article" date="2015" name="Genome Announc.">
        <title>Genome Sequence of the Sulfate-Reducing Thermophilic Bacterium Thermodesulfovibrio yellowstonii Strain DSM 11347T (Phylum Nitrospirae).</title>
        <authorList>
            <person name="Bhatnagar S."/>
            <person name="Badger J.H."/>
            <person name="Madupu R."/>
            <person name="Khouri H.M."/>
            <person name="O'Connor E.M."/>
            <person name="Robb F.T."/>
            <person name="Ward N.L."/>
            <person name="Eisen J.A."/>
        </authorList>
    </citation>
    <scope>NUCLEOTIDE SEQUENCE [LARGE SCALE GENOMIC DNA]</scope>
    <source>
        <strain evidence="3">ATCC 51303 / DSM 11347 / YP87</strain>
    </source>
</reference>
<dbReference type="CAZy" id="GT2">
    <property type="family name" value="Glycosyltransferase Family 2"/>
</dbReference>
<dbReference type="AlphaFoldDB" id="B5YJB7"/>
<accession>B5YJB7</accession>
<dbReference type="InParanoid" id="B5YJB7"/>
<dbReference type="GO" id="GO:0016758">
    <property type="term" value="F:hexosyltransferase activity"/>
    <property type="evidence" value="ECO:0007669"/>
    <property type="project" value="UniProtKB-ARBA"/>
</dbReference>
<dbReference type="SUPFAM" id="SSF53448">
    <property type="entry name" value="Nucleotide-diphospho-sugar transferases"/>
    <property type="match status" value="1"/>
</dbReference>
<evidence type="ECO:0000313" key="3">
    <source>
        <dbReference type="Proteomes" id="UP000000718"/>
    </source>
</evidence>
<dbReference type="KEGG" id="tye:THEYE_A0487"/>
<evidence type="ECO:0000259" key="1">
    <source>
        <dbReference type="Pfam" id="PF00535"/>
    </source>
</evidence>
<dbReference type="Proteomes" id="UP000000718">
    <property type="component" value="Chromosome"/>
</dbReference>
<keyword evidence="3" id="KW-1185">Reference proteome</keyword>
<dbReference type="eggNOG" id="COG1216">
    <property type="taxonomic scope" value="Bacteria"/>
</dbReference>
<evidence type="ECO:0000313" key="2">
    <source>
        <dbReference type="EMBL" id="ACI20752.1"/>
    </source>
</evidence>
<dbReference type="PANTHER" id="PTHR22916:SF3">
    <property type="entry name" value="UDP-GLCNAC:BETAGAL BETA-1,3-N-ACETYLGLUCOSAMINYLTRANSFERASE-LIKE PROTEIN 1"/>
    <property type="match status" value="1"/>
</dbReference>
<dbReference type="PATRIC" id="fig|289376.4.peg.482"/>
<dbReference type="InterPro" id="IPR029044">
    <property type="entry name" value="Nucleotide-diphossugar_trans"/>
</dbReference>
<name>B5YJB7_THEYD</name>
<dbReference type="RefSeq" id="WP_012545486.1">
    <property type="nucleotide sequence ID" value="NC_011296.1"/>
</dbReference>
<protein>
    <submittedName>
        <fullName evidence="2">Glycosyltransferase involved in cell wall biogenesis</fullName>
    </submittedName>
</protein>
<dbReference type="GO" id="GO:0016757">
    <property type="term" value="F:glycosyltransferase activity"/>
    <property type="evidence" value="ECO:0000318"/>
    <property type="project" value="GO_Central"/>
</dbReference>
<dbReference type="Gene3D" id="3.90.550.10">
    <property type="entry name" value="Spore Coat Polysaccharide Biosynthesis Protein SpsA, Chain A"/>
    <property type="match status" value="1"/>
</dbReference>
<dbReference type="HOGENOM" id="CLU_025996_21_0_0"/>
<reference evidence="3" key="1">
    <citation type="submission" date="2008-08" db="EMBL/GenBank/DDBJ databases">
        <title>The complete genome sequence of Thermodesulfovibrio yellowstonii strain ATCC 51303 / DSM 11347 / YP87.</title>
        <authorList>
            <person name="Dodson R.J."/>
            <person name="Durkin A.S."/>
            <person name="Wu M."/>
            <person name="Eisen J."/>
            <person name="Sutton G."/>
        </authorList>
    </citation>
    <scope>NUCLEOTIDE SEQUENCE [LARGE SCALE GENOMIC DNA]</scope>
    <source>
        <strain evidence="3">ATCC 51303 / DSM 11347 / YP87</strain>
    </source>
</reference>
<sequence>MKNHFIDESDKPLVSIITPTYNQAKFLAETIESVLKQDYKNIEYIIIDGGSTDGTLDILKKYSDKVFWISEKDKGQVDAINKGLKIAKGSILAYLNSDDTYYTENAVSLAVEYLINNSHIGIVYGKSVYVDEKGQIIGYYNSYEFDYEKIFSECLNPVPQPSTFIKREVFEKIGFFDDKLCYAMDLDFWLRAGLFFQFGYLPEILSTFRLHSESKSVACIAKAAPEIIYIYKKIFRNPNLPNDLKNKEKEIMARVYLYSAEQYFSGNSWKEARKNFIKALRLNVKVLKLKQYIKFIFSLMPIIFKPFWGIIKKTHAK</sequence>
<dbReference type="Pfam" id="PF00535">
    <property type="entry name" value="Glycos_transf_2"/>
    <property type="match status" value="1"/>
</dbReference>
<dbReference type="OrthoDB" id="433681at2"/>
<feature type="domain" description="Glycosyltransferase 2-like" evidence="1">
    <location>
        <begin position="15"/>
        <end position="173"/>
    </location>
</feature>
<dbReference type="EnsemblBacteria" id="ACI20752">
    <property type="protein sequence ID" value="ACI20752"/>
    <property type="gene ID" value="THEYE_A0487"/>
</dbReference>
<dbReference type="CDD" id="cd06433">
    <property type="entry name" value="GT_2_WfgS_like"/>
    <property type="match status" value="1"/>
</dbReference>
<dbReference type="InterPro" id="IPR001173">
    <property type="entry name" value="Glyco_trans_2-like"/>
</dbReference>
<dbReference type="FunCoup" id="B5YJB7">
    <property type="interactions" value="103"/>
</dbReference>
<dbReference type="PANTHER" id="PTHR22916">
    <property type="entry name" value="GLYCOSYLTRANSFERASE"/>
    <property type="match status" value="1"/>
</dbReference>
<dbReference type="STRING" id="289376.THEYE_A0487"/>
<proteinExistence type="predicted"/>
<organism evidence="2 3">
    <name type="scientific">Thermodesulfovibrio yellowstonii (strain ATCC 51303 / DSM 11347 / YP87)</name>
    <dbReference type="NCBI Taxonomy" id="289376"/>
    <lineage>
        <taxon>Bacteria</taxon>
        <taxon>Pseudomonadati</taxon>
        <taxon>Nitrospirota</taxon>
        <taxon>Thermodesulfovibrionia</taxon>
        <taxon>Thermodesulfovibrionales</taxon>
        <taxon>Thermodesulfovibrionaceae</taxon>
        <taxon>Thermodesulfovibrio</taxon>
    </lineage>
</organism>